<evidence type="ECO:0000256" key="2">
    <source>
        <dbReference type="ARBA" id="ARBA00022729"/>
    </source>
</evidence>
<gene>
    <name evidence="9" type="ORF">FC770_11110</name>
</gene>
<accession>A0A4U2YJL0</accession>
<feature type="transmembrane region" description="Helical" evidence="7">
    <location>
        <begin position="52"/>
        <end position="73"/>
    </location>
</feature>
<feature type="region of interest" description="Disordered" evidence="6">
    <location>
        <begin position="1"/>
        <end position="34"/>
    </location>
</feature>
<keyword evidence="7" id="KW-0812">Transmembrane</keyword>
<dbReference type="OrthoDB" id="117402at2"/>
<keyword evidence="7" id="KW-1133">Transmembrane helix</keyword>
<keyword evidence="5" id="KW-0676">Redox-active center</keyword>
<dbReference type="PANTHER" id="PTHR13887">
    <property type="entry name" value="GLUTATHIONE S-TRANSFERASE KAPPA"/>
    <property type="match status" value="1"/>
</dbReference>
<feature type="compositionally biased region" description="Basic and acidic residues" evidence="6">
    <location>
        <begin position="14"/>
        <end position="33"/>
    </location>
</feature>
<proteinExistence type="inferred from homology"/>
<evidence type="ECO:0000256" key="4">
    <source>
        <dbReference type="ARBA" id="ARBA00023157"/>
    </source>
</evidence>
<evidence type="ECO:0000256" key="6">
    <source>
        <dbReference type="SAM" id="MobiDB-lite"/>
    </source>
</evidence>
<dbReference type="AlphaFoldDB" id="A0A4U2YJL0"/>
<evidence type="ECO:0000256" key="7">
    <source>
        <dbReference type="SAM" id="Phobius"/>
    </source>
</evidence>
<dbReference type="EMBL" id="SZPY01000003">
    <property type="protein sequence ID" value="TKI61356.1"/>
    <property type="molecule type" value="Genomic_DNA"/>
</dbReference>
<dbReference type="Gene3D" id="3.40.30.10">
    <property type="entry name" value="Glutaredoxin"/>
    <property type="match status" value="1"/>
</dbReference>
<keyword evidence="4" id="KW-1015">Disulfide bond</keyword>
<evidence type="ECO:0000256" key="1">
    <source>
        <dbReference type="ARBA" id="ARBA00005791"/>
    </source>
</evidence>
<dbReference type="RefSeq" id="WP_137066195.1">
    <property type="nucleotide sequence ID" value="NZ_CP040748.1"/>
</dbReference>
<keyword evidence="7" id="KW-0472">Membrane</keyword>
<evidence type="ECO:0000256" key="3">
    <source>
        <dbReference type="ARBA" id="ARBA00023002"/>
    </source>
</evidence>
<dbReference type="Proteomes" id="UP000307808">
    <property type="component" value="Unassembled WGS sequence"/>
</dbReference>
<keyword evidence="3" id="KW-0560">Oxidoreductase</keyword>
<comment type="caution">
    <text evidence="9">The sequence shown here is derived from an EMBL/GenBank/DDBJ whole genome shotgun (WGS) entry which is preliminary data.</text>
</comment>
<keyword evidence="2" id="KW-0732">Signal</keyword>
<protein>
    <submittedName>
        <fullName evidence="9">DsbA family protein</fullName>
    </submittedName>
</protein>
<dbReference type="SUPFAM" id="SSF52833">
    <property type="entry name" value="Thioredoxin-like"/>
    <property type="match status" value="1"/>
</dbReference>
<dbReference type="InterPro" id="IPR012336">
    <property type="entry name" value="Thioredoxin-like_fold"/>
</dbReference>
<sequence length="268" mass="28844">MAKNPPKKNTPGSRADERATTAAKREARREKAARQAAALKKAQQARQRKERLLVGGIVGAVLLVIVGVVAWQISRNSGPVAIPDNATDKYGVAVGKADAETQVDIYADFLCPACKTFEGATDEPLSQLAEAGTARVVYNPVSILNEYSDRAANAFAVVLDTAGADVALEFQRALFAEQPGEGGAMPDDDWLIDLAVESGAKESEIRDDIEDMKYEKWVKEATQEAERRGLRGTPTIFINDTQLEPQEALTQIQQLAQASGGSGEEDTN</sequence>
<dbReference type="InterPro" id="IPR036249">
    <property type="entry name" value="Thioredoxin-like_sf"/>
</dbReference>
<evidence type="ECO:0000256" key="5">
    <source>
        <dbReference type="ARBA" id="ARBA00023284"/>
    </source>
</evidence>
<dbReference type="PANTHER" id="PTHR13887:SF14">
    <property type="entry name" value="DISULFIDE BOND FORMATION PROTEIN D"/>
    <property type="match status" value="1"/>
</dbReference>
<dbReference type="GO" id="GO:0016491">
    <property type="term" value="F:oxidoreductase activity"/>
    <property type="evidence" value="ECO:0007669"/>
    <property type="project" value="UniProtKB-KW"/>
</dbReference>
<feature type="domain" description="Thioredoxin-like fold" evidence="8">
    <location>
        <begin position="89"/>
        <end position="253"/>
    </location>
</feature>
<comment type="similarity">
    <text evidence="1">Belongs to the thioredoxin family. DsbA subfamily.</text>
</comment>
<dbReference type="Pfam" id="PF13462">
    <property type="entry name" value="Thioredoxin_4"/>
    <property type="match status" value="1"/>
</dbReference>
<evidence type="ECO:0000313" key="9">
    <source>
        <dbReference type="EMBL" id="TKI61356.1"/>
    </source>
</evidence>
<evidence type="ECO:0000313" key="10">
    <source>
        <dbReference type="Proteomes" id="UP000307808"/>
    </source>
</evidence>
<keyword evidence="10" id="KW-1185">Reference proteome</keyword>
<evidence type="ECO:0000259" key="8">
    <source>
        <dbReference type="Pfam" id="PF13462"/>
    </source>
</evidence>
<organism evidence="9 10">
    <name type="scientific">Nocardioides jishulii</name>
    <dbReference type="NCBI Taxonomy" id="2575440"/>
    <lineage>
        <taxon>Bacteria</taxon>
        <taxon>Bacillati</taxon>
        <taxon>Actinomycetota</taxon>
        <taxon>Actinomycetes</taxon>
        <taxon>Propionibacteriales</taxon>
        <taxon>Nocardioidaceae</taxon>
        <taxon>Nocardioides</taxon>
    </lineage>
</organism>
<name>A0A4U2YJL0_9ACTN</name>
<reference evidence="9 10" key="1">
    <citation type="submission" date="2019-04" db="EMBL/GenBank/DDBJ databases">
        <authorList>
            <person name="Dong K."/>
        </authorList>
    </citation>
    <scope>NUCLEOTIDE SEQUENCE [LARGE SCALE GENOMIC DNA]</scope>
    <source>
        <strain evidence="10">dk3543</strain>
    </source>
</reference>